<name>A0ABW6AP69_9BACT</name>
<evidence type="ECO:0000313" key="1">
    <source>
        <dbReference type="EMBL" id="MFD2937081.1"/>
    </source>
</evidence>
<dbReference type="RefSeq" id="WP_381506525.1">
    <property type="nucleotide sequence ID" value="NZ_JBHUOM010000023.1"/>
</dbReference>
<sequence length="272" mass="32101">MATTRVLITVKTYPTLSNKYDELVCTAGLTEAGQWIRIYPIQYRQLDYNSQYKKYDWVELDLIRNKADFRAESYRPLTLDIRPKVIAHIDYKPNWSERKAIVLPTAQTNLGKIIAEAKNPQIRTSLATFKPTRIIDFDWKGVDREWSSNKTNSMRQLNLFEQRGTLLTMIRKIPYKFRYTFIDDNGQLSRVMIEDWEIGALYWNCLQRADGDEKEACEKVGQRYFDEFVHKKDLHFFLGTTQAHHLRARNPFIIIGTFHPPKEKINPQLSLF</sequence>
<comment type="caution">
    <text evidence="1">The sequence shown here is derived from an EMBL/GenBank/DDBJ whole genome shotgun (WGS) entry which is preliminary data.</text>
</comment>
<evidence type="ECO:0000313" key="2">
    <source>
        <dbReference type="Proteomes" id="UP001597512"/>
    </source>
</evidence>
<keyword evidence="2" id="KW-1185">Reference proteome</keyword>
<accession>A0ABW6AP69</accession>
<dbReference type="Proteomes" id="UP001597512">
    <property type="component" value="Unassembled WGS sequence"/>
</dbReference>
<reference evidence="2" key="1">
    <citation type="journal article" date="2019" name="Int. J. Syst. Evol. Microbiol.">
        <title>The Global Catalogue of Microorganisms (GCM) 10K type strain sequencing project: providing services to taxonomists for standard genome sequencing and annotation.</title>
        <authorList>
            <consortium name="The Broad Institute Genomics Platform"/>
            <consortium name="The Broad Institute Genome Sequencing Center for Infectious Disease"/>
            <person name="Wu L."/>
            <person name="Ma J."/>
        </authorList>
    </citation>
    <scope>NUCLEOTIDE SEQUENCE [LARGE SCALE GENOMIC DNA]</scope>
    <source>
        <strain evidence="2">KCTC 52490</strain>
    </source>
</reference>
<protein>
    <submittedName>
        <fullName evidence="1">Uncharacterized protein</fullName>
    </submittedName>
</protein>
<dbReference type="EMBL" id="JBHUOM010000023">
    <property type="protein sequence ID" value="MFD2937081.1"/>
    <property type="molecule type" value="Genomic_DNA"/>
</dbReference>
<organism evidence="1 2">
    <name type="scientific">Spirosoma flavum</name>
    <dbReference type="NCBI Taxonomy" id="2048557"/>
    <lineage>
        <taxon>Bacteria</taxon>
        <taxon>Pseudomonadati</taxon>
        <taxon>Bacteroidota</taxon>
        <taxon>Cytophagia</taxon>
        <taxon>Cytophagales</taxon>
        <taxon>Cytophagaceae</taxon>
        <taxon>Spirosoma</taxon>
    </lineage>
</organism>
<proteinExistence type="predicted"/>
<gene>
    <name evidence="1" type="ORF">ACFS25_25090</name>
</gene>